<accession>A0AA39FW73</accession>
<proteinExistence type="predicted"/>
<name>A0AA39FW73_9HYME</name>
<reference evidence="1" key="1">
    <citation type="journal article" date="2023" name="bioRxiv">
        <title>Scaffold-level genome assemblies of two parasitoid biocontrol wasps reveal the parthenogenesis mechanism and an associated novel virus.</title>
        <authorList>
            <person name="Inwood S."/>
            <person name="Skelly J."/>
            <person name="Guhlin J."/>
            <person name="Harrop T."/>
            <person name="Goldson S."/>
            <person name="Dearden P."/>
        </authorList>
    </citation>
    <scope>NUCLEOTIDE SEQUENCE</scope>
    <source>
        <strain evidence="1">Irish</strain>
        <tissue evidence="1">Whole body</tissue>
    </source>
</reference>
<sequence>MCGMLQERCRNVTSATLNIAGNVAAAFLQHPCNVPMSASLQRLECYRNVARNIAGTLQECCRNVAGRKVAGTLRERCRKVAGTLRGRCRNVAATFPSNVQYVVKENCLIFINAIIQVQSYKNIS</sequence>
<organism evidence="1 2">
    <name type="scientific">Microctonus aethiopoides</name>
    <dbReference type="NCBI Taxonomy" id="144406"/>
    <lineage>
        <taxon>Eukaryota</taxon>
        <taxon>Metazoa</taxon>
        <taxon>Ecdysozoa</taxon>
        <taxon>Arthropoda</taxon>
        <taxon>Hexapoda</taxon>
        <taxon>Insecta</taxon>
        <taxon>Pterygota</taxon>
        <taxon>Neoptera</taxon>
        <taxon>Endopterygota</taxon>
        <taxon>Hymenoptera</taxon>
        <taxon>Apocrita</taxon>
        <taxon>Ichneumonoidea</taxon>
        <taxon>Braconidae</taxon>
        <taxon>Euphorinae</taxon>
        <taxon>Microctonus</taxon>
    </lineage>
</organism>
<keyword evidence="2" id="KW-1185">Reference proteome</keyword>
<protein>
    <submittedName>
        <fullName evidence="1">Uncharacterized protein</fullName>
    </submittedName>
</protein>
<dbReference type="AlphaFoldDB" id="A0AA39FW73"/>
<gene>
    <name evidence="1" type="ORF">PV328_001087</name>
</gene>
<evidence type="ECO:0000313" key="1">
    <source>
        <dbReference type="EMBL" id="KAK0176992.1"/>
    </source>
</evidence>
<comment type="caution">
    <text evidence="1">The sequence shown here is derived from an EMBL/GenBank/DDBJ whole genome shotgun (WGS) entry which is preliminary data.</text>
</comment>
<dbReference type="EMBL" id="JAQQBS010000001">
    <property type="protein sequence ID" value="KAK0176992.1"/>
    <property type="molecule type" value="Genomic_DNA"/>
</dbReference>
<dbReference type="Proteomes" id="UP001168990">
    <property type="component" value="Unassembled WGS sequence"/>
</dbReference>
<evidence type="ECO:0000313" key="2">
    <source>
        <dbReference type="Proteomes" id="UP001168990"/>
    </source>
</evidence>
<reference evidence="1" key="2">
    <citation type="submission" date="2023-03" db="EMBL/GenBank/DDBJ databases">
        <authorList>
            <person name="Inwood S.N."/>
            <person name="Skelly J.G."/>
            <person name="Guhlin J."/>
            <person name="Harrop T.W.R."/>
            <person name="Goldson S.G."/>
            <person name="Dearden P.K."/>
        </authorList>
    </citation>
    <scope>NUCLEOTIDE SEQUENCE</scope>
    <source>
        <strain evidence="1">Irish</strain>
        <tissue evidence="1">Whole body</tissue>
    </source>
</reference>